<organism evidence="22 23">
    <name type="scientific">Torulaspora delbrueckii</name>
    <name type="common">Yeast</name>
    <name type="synonym">Candida colliculosa</name>
    <dbReference type="NCBI Taxonomy" id="4950"/>
    <lineage>
        <taxon>Eukaryota</taxon>
        <taxon>Fungi</taxon>
        <taxon>Dikarya</taxon>
        <taxon>Ascomycota</taxon>
        <taxon>Saccharomycotina</taxon>
        <taxon>Saccharomycetes</taxon>
        <taxon>Saccharomycetales</taxon>
        <taxon>Saccharomycetaceae</taxon>
        <taxon>Torulaspora</taxon>
    </lineage>
</organism>
<dbReference type="GO" id="GO:0006303">
    <property type="term" value="P:double-strand break repair via nonhomologous end joining"/>
    <property type="evidence" value="ECO:0007669"/>
    <property type="project" value="EnsemblFungi"/>
</dbReference>
<keyword evidence="14 20" id="KW-0175">Coiled coil</keyword>
<dbReference type="GO" id="GO:0051880">
    <property type="term" value="F:G-quadruplex DNA binding"/>
    <property type="evidence" value="ECO:0007669"/>
    <property type="project" value="EnsemblFungi"/>
</dbReference>
<evidence type="ECO:0000256" key="14">
    <source>
        <dbReference type="ARBA" id="ARBA00023054"/>
    </source>
</evidence>
<evidence type="ECO:0000256" key="12">
    <source>
        <dbReference type="ARBA" id="ARBA00022840"/>
    </source>
</evidence>
<keyword evidence="7 19" id="KW-0479">Metal-binding</keyword>
<dbReference type="PANTHER" id="PTHR18867:SF12">
    <property type="entry name" value="DNA REPAIR PROTEIN RAD50"/>
    <property type="match status" value="1"/>
</dbReference>
<comment type="catalytic activity">
    <reaction evidence="18">
        <text>ATP + H2O = ADP + phosphate + H(+)</text>
        <dbReference type="Rhea" id="RHEA:13065"/>
        <dbReference type="ChEBI" id="CHEBI:15377"/>
        <dbReference type="ChEBI" id="CHEBI:15378"/>
        <dbReference type="ChEBI" id="CHEBI:30616"/>
        <dbReference type="ChEBI" id="CHEBI:43474"/>
        <dbReference type="ChEBI" id="CHEBI:456216"/>
    </reaction>
</comment>
<comment type="cofactor">
    <cofactor evidence="1">
        <name>Zn(2+)</name>
        <dbReference type="ChEBI" id="CHEBI:29105"/>
    </cofactor>
</comment>
<dbReference type="GO" id="GO:0062176">
    <property type="term" value="P:R-loop processing"/>
    <property type="evidence" value="ECO:0007669"/>
    <property type="project" value="EnsemblFungi"/>
</dbReference>
<name>G8ZSI8_TORDE</name>
<feature type="coiled-coil region" evidence="20">
    <location>
        <begin position="450"/>
        <end position="555"/>
    </location>
</feature>
<evidence type="ECO:0000256" key="1">
    <source>
        <dbReference type="ARBA" id="ARBA00001947"/>
    </source>
</evidence>
<evidence type="ECO:0000256" key="6">
    <source>
        <dbReference type="ARBA" id="ARBA00022454"/>
    </source>
</evidence>
<dbReference type="OrthoDB" id="18797at2759"/>
<dbReference type="GO" id="GO:0030870">
    <property type="term" value="C:Mre11 complex"/>
    <property type="evidence" value="ECO:0007669"/>
    <property type="project" value="EnsemblFungi"/>
</dbReference>
<keyword evidence="12" id="KW-0067">ATP-binding</keyword>
<dbReference type="PROSITE" id="PS51131">
    <property type="entry name" value="ZN_HOOK"/>
    <property type="match status" value="1"/>
</dbReference>
<keyword evidence="13" id="KW-0460">Magnesium</keyword>
<evidence type="ECO:0000256" key="16">
    <source>
        <dbReference type="ARBA" id="ARBA00023242"/>
    </source>
</evidence>
<feature type="coiled-coil region" evidence="20">
    <location>
        <begin position="826"/>
        <end position="860"/>
    </location>
</feature>
<dbReference type="PANTHER" id="PTHR18867">
    <property type="entry name" value="RAD50"/>
    <property type="match status" value="1"/>
</dbReference>
<accession>G8ZSI8</accession>
<evidence type="ECO:0000256" key="17">
    <source>
        <dbReference type="ARBA" id="ARBA00023254"/>
    </source>
</evidence>
<comment type="subcellular location">
    <subcellularLocation>
        <location evidence="3">Chromosome</location>
    </subcellularLocation>
    <subcellularLocation>
        <location evidence="2">Nucleus</location>
    </subcellularLocation>
</comment>
<evidence type="ECO:0000259" key="21">
    <source>
        <dbReference type="PROSITE" id="PS51131"/>
    </source>
</evidence>
<dbReference type="FunFam" id="3.40.50.300:FF:001195">
    <property type="entry name" value="DNA repair protein rad50"/>
    <property type="match status" value="1"/>
</dbReference>
<comment type="similarity">
    <text evidence="4">Belongs to the SMC family. RAD50 subfamily.</text>
</comment>
<keyword evidence="9" id="KW-0227">DNA damage</keyword>
<dbReference type="STRING" id="1076872.G8ZSI8"/>
<dbReference type="FunFam" id="3.40.50.300:FF:000593">
    <property type="entry name" value="DNA repair protein RAD50"/>
    <property type="match status" value="1"/>
</dbReference>
<dbReference type="GO" id="GO:0006284">
    <property type="term" value="P:base-excision repair"/>
    <property type="evidence" value="ECO:0007669"/>
    <property type="project" value="EnsemblFungi"/>
</dbReference>
<dbReference type="SUPFAM" id="SSF52540">
    <property type="entry name" value="P-loop containing nucleoside triphosphate hydrolases"/>
    <property type="match status" value="1"/>
</dbReference>
<dbReference type="Proteomes" id="UP000005627">
    <property type="component" value="Chromosome 3"/>
</dbReference>
<evidence type="ECO:0000256" key="8">
    <source>
        <dbReference type="ARBA" id="ARBA00022741"/>
    </source>
</evidence>
<evidence type="ECO:0000256" key="13">
    <source>
        <dbReference type="ARBA" id="ARBA00022842"/>
    </source>
</evidence>
<dbReference type="eggNOG" id="KOG0962">
    <property type="taxonomic scope" value="Eukaryota"/>
</dbReference>
<dbReference type="GO" id="GO:0004017">
    <property type="term" value="F:AMP kinase activity"/>
    <property type="evidence" value="ECO:0007669"/>
    <property type="project" value="EnsemblFungi"/>
</dbReference>
<dbReference type="InterPro" id="IPR027417">
    <property type="entry name" value="P-loop_NTPase"/>
</dbReference>
<dbReference type="GO" id="GO:0007129">
    <property type="term" value="P:homologous chromosome pairing at meiosis"/>
    <property type="evidence" value="ECO:0007669"/>
    <property type="project" value="EnsemblFungi"/>
</dbReference>
<feature type="binding site" evidence="19">
    <location>
        <position position="683"/>
    </location>
    <ligand>
        <name>Zn(2+)</name>
        <dbReference type="ChEBI" id="CHEBI:29105"/>
    </ligand>
</feature>
<evidence type="ECO:0000313" key="23">
    <source>
        <dbReference type="Proteomes" id="UP000005627"/>
    </source>
</evidence>
<evidence type="ECO:0000256" key="9">
    <source>
        <dbReference type="ARBA" id="ARBA00022763"/>
    </source>
</evidence>
<dbReference type="GeneID" id="11500815"/>
<feature type="domain" description="Zinc-hook" evidence="21">
    <location>
        <begin position="633"/>
        <end position="734"/>
    </location>
</feature>
<dbReference type="Pfam" id="PF13476">
    <property type="entry name" value="AAA_23"/>
    <property type="match status" value="1"/>
</dbReference>
<keyword evidence="17" id="KW-0469">Meiosis</keyword>
<dbReference type="RefSeq" id="XP_003680691.1">
    <property type="nucleotide sequence ID" value="XM_003680643.1"/>
</dbReference>
<dbReference type="GO" id="GO:0007004">
    <property type="term" value="P:telomere maintenance via telomerase"/>
    <property type="evidence" value="ECO:0007669"/>
    <property type="project" value="TreeGrafter"/>
</dbReference>
<evidence type="ECO:0000256" key="5">
    <source>
        <dbReference type="ARBA" id="ARBA00017893"/>
    </source>
</evidence>
<evidence type="ECO:0000256" key="20">
    <source>
        <dbReference type="SAM" id="Coils"/>
    </source>
</evidence>
<evidence type="ECO:0000256" key="11">
    <source>
        <dbReference type="ARBA" id="ARBA00022833"/>
    </source>
</evidence>
<dbReference type="FunCoup" id="G8ZSI8">
    <property type="interactions" value="1101"/>
</dbReference>
<gene>
    <name evidence="22" type="primary">TDEL0C05910</name>
    <name evidence="22" type="ORF">TDEL_0C05910</name>
</gene>
<keyword evidence="23" id="KW-1185">Reference proteome</keyword>
<dbReference type="GO" id="GO:0016887">
    <property type="term" value="F:ATP hydrolysis activity"/>
    <property type="evidence" value="ECO:0007669"/>
    <property type="project" value="EnsemblFungi"/>
</dbReference>
<keyword evidence="10" id="KW-0378">Hydrolase</keyword>
<dbReference type="NCBIfam" id="TIGR00606">
    <property type="entry name" value="rad50"/>
    <property type="match status" value="1"/>
</dbReference>
<evidence type="ECO:0000256" key="18">
    <source>
        <dbReference type="ARBA" id="ARBA00049360"/>
    </source>
</evidence>
<proteinExistence type="inferred from homology"/>
<feature type="coiled-coil region" evidence="20">
    <location>
        <begin position="973"/>
        <end position="1084"/>
    </location>
</feature>
<feature type="coiled-coil region" evidence="20">
    <location>
        <begin position="743"/>
        <end position="784"/>
    </location>
</feature>
<evidence type="ECO:0000256" key="2">
    <source>
        <dbReference type="ARBA" id="ARBA00004123"/>
    </source>
</evidence>
<dbReference type="KEGG" id="tdl:TDEL_0C05910"/>
<dbReference type="GO" id="GO:0000722">
    <property type="term" value="P:telomere maintenance via recombination"/>
    <property type="evidence" value="ECO:0007669"/>
    <property type="project" value="EnsemblFungi"/>
</dbReference>
<keyword evidence="15" id="KW-0234">DNA repair</keyword>
<keyword evidence="6" id="KW-0158">Chromosome</keyword>
<dbReference type="InterPro" id="IPR038729">
    <property type="entry name" value="Rad50/SbcC_AAA"/>
</dbReference>
<keyword evidence="16" id="KW-0539">Nucleus</keyword>
<keyword evidence="8" id="KW-0547">Nucleotide-binding</keyword>
<feature type="coiled-coil region" evidence="20">
    <location>
        <begin position="219"/>
        <end position="333"/>
    </location>
</feature>
<keyword evidence="11 19" id="KW-0862">Zinc</keyword>
<dbReference type="GO" id="GO:0097552">
    <property type="term" value="P:mitochondrial double-strand break repair via homologous recombination"/>
    <property type="evidence" value="ECO:0007669"/>
    <property type="project" value="EnsemblFungi"/>
</dbReference>
<dbReference type="GO" id="GO:0035753">
    <property type="term" value="P:maintenance of DNA trinucleotide repeats"/>
    <property type="evidence" value="ECO:0007669"/>
    <property type="project" value="EnsemblFungi"/>
</dbReference>
<feature type="coiled-coil region" evidence="20">
    <location>
        <begin position="885"/>
        <end position="926"/>
    </location>
</feature>
<dbReference type="Pfam" id="PF13558">
    <property type="entry name" value="SbcC_Walker_B"/>
    <property type="match status" value="1"/>
</dbReference>
<feature type="binding site" evidence="19">
    <location>
        <position position="680"/>
    </location>
    <ligand>
        <name>Zn(2+)</name>
        <dbReference type="ChEBI" id="CHEBI:29105"/>
    </ligand>
</feature>
<sequence>MSAIYKLSIQGIRSFDSNDRETIEFGKPLTLIVGSNGSGKTTIIECLKYATSGDLPPNSKGGAFVHDPKITGDKDIRAQVKLAFTSANNLNMIVTRNIQLLVKKTTTTFKTLEGQLVIVNGNGNRNTLSTRSVELDTQVPLYMGVPKAILEYVIFCHQEDSLWPLSEPSNLKKKFDEIFQAMKFTKALDSLKGIKKDMSVDIKLLKQSVEHLRVDRDRSKATQVNISQLESKIASYQQEVKNIEEQLTDITEQSDRLFKSNQDFQKVLSMSENLKNNRESIKDQIKRLSSAIDLIDLPKPALEQLLFNFSSSLHEKEEEVMRLEAVVKSMKSHAIELQNDCNVLIRRQGELTANKVTHERNLETLKHMEQDLTNAYGASFGDKTTGDNITGQLKSIRDKLEQERNEFVSGGDKELKDLNKELSDAKHAAIVQSERLEYNKKDTIKLASEINRLGTELTVLEFTNEDLNNEKESLNKFTEKLKDLEKQDNISNINLQIKEKNNKMIILENDLETLQGRISKTSEQADLFAKLSFIKKAIQEKRQELQRRIEGFQIDSVAKKLNLNYGPDIDIEFKKSYLDLQKNFTNKRQKFQVADKKYTEVSLKLTQVENELKDNEILASNLAKKLSNSLPEDCPIEEYDDAVVESDLSYRTALENLKMHQTTVEFNKKALEVAEREDSCYLCSRKFETEQFRSSLLAKLRVKVDSRFEQTLKSTLKDEKEYLDTLRSLKEDILALKTAKNKIVELKSSMVGIVKKVEELKKEKDEYEIDNNKMEEDKKYVEGELRSTVEYFTRTKREVKHLEEQSKTISDELALYGTVEDGVKTVDELQIAQREKNEQLRTLRKEINHLQGQKETKSAEFTRLLSLIKERNSKVGEIERALSVRENIESDIAAKNAQVETLRASLQTLERGMEGQSEKVREIEGRLNNKKQIFDTEFNKLNDSLTVMDKRLNEFARIQSEIDSFKSEGLQALDVCARQLTEFQEKMNDLNENIESKNKELAEGTRKLRDSTNEKRNLKQNIEMLGLRSSLGEIEREISNLDVRNAEAERDKYQQESLRLRNRFEKLSSENAGKLGEIKQLQNQIQAFTLQLRTDYKDVDSDYHKKWVELQTRTFVTDDIDTYSKALDSAIMKYHGLKMQDINRIIDELWKRTYSGTDVDSIQIRSDEVSSNVKGKSYNYRVVMYKQDAELDMRGRCSAGQKVLASIIIRLALSETFGVNCGVIALDEPTTNLDEENIESLAKSLSNIIEMRRHQKNFQLIVITHDEKFLNHMDASQFTDHFFRVKRDDRQKSQIEWVDINKVTN</sequence>
<evidence type="ECO:0000256" key="4">
    <source>
        <dbReference type="ARBA" id="ARBA00009439"/>
    </source>
</evidence>
<evidence type="ECO:0000256" key="7">
    <source>
        <dbReference type="ARBA" id="ARBA00022723"/>
    </source>
</evidence>
<dbReference type="InterPro" id="IPR013134">
    <property type="entry name" value="Zn_hook_RAD50"/>
</dbReference>
<dbReference type="InterPro" id="IPR004584">
    <property type="entry name" value="Rad50_eukaryotes"/>
</dbReference>
<evidence type="ECO:0000256" key="3">
    <source>
        <dbReference type="ARBA" id="ARBA00004286"/>
    </source>
</evidence>
<dbReference type="EMBL" id="HE616744">
    <property type="protein sequence ID" value="CCE91480.1"/>
    <property type="molecule type" value="Genomic_DNA"/>
</dbReference>
<evidence type="ECO:0000256" key="15">
    <source>
        <dbReference type="ARBA" id="ARBA00023204"/>
    </source>
</evidence>
<protein>
    <recommendedName>
        <fullName evidence="5">DNA repair protein RAD50</fullName>
    </recommendedName>
</protein>
<dbReference type="Gene3D" id="3.40.50.300">
    <property type="entry name" value="P-loop containing nucleotide triphosphate hydrolases"/>
    <property type="match status" value="2"/>
</dbReference>
<dbReference type="GO" id="GO:0005524">
    <property type="term" value="F:ATP binding"/>
    <property type="evidence" value="ECO:0007669"/>
    <property type="project" value="UniProtKB-KW"/>
</dbReference>
<dbReference type="GO" id="GO:0003691">
    <property type="term" value="F:double-stranded telomeric DNA binding"/>
    <property type="evidence" value="ECO:0007669"/>
    <property type="project" value="EnsemblFungi"/>
</dbReference>
<dbReference type="HOGENOM" id="CLU_006184_0_0_1"/>
<reference evidence="22 23" key="1">
    <citation type="journal article" date="2011" name="Proc. Natl. Acad. Sci. U.S.A.">
        <title>Evolutionary erosion of yeast sex chromosomes by mating-type switching accidents.</title>
        <authorList>
            <person name="Gordon J.L."/>
            <person name="Armisen D."/>
            <person name="Proux-Wera E."/>
            <person name="Oheigeartaigh S.S."/>
            <person name="Byrne K.P."/>
            <person name="Wolfe K.H."/>
        </authorList>
    </citation>
    <scope>NUCLEOTIDE SEQUENCE [LARGE SCALE GENOMIC DNA]</scope>
    <source>
        <strain evidence="23">ATCC 10662 / CBS 1146 / NBRC 0425 / NCYC 2629 / NRRL Y-866</strain>
    </source>
</reference>
<dbReference type="GO" id="GO:0046872">
    <property type="term" value="F:metal ion binding"/>
    <property type="evidence" value="ECO:0007669"/>
    <property type="project" value="UniProtKB-UniRule"/>
</dbReference>
<evidence type="ECO:0000256" key="10">
    <source>
        <dbReference type="ARBA" id="ARBA00022801"/>
    </source>
</evidence>
<dbReference type="GO" id="GO:0043047">
    <property type="term" value="F:single-stranded telomeric DNA binding"/>
    <property type="evidence" value="ECO:0007669"/>
    <property type="project" value="EnsemblFungi"/>
</dbReference>
<evidence type="ECO:0000313" key="22">
    <source>
        <dbReference type="EMBL" id="CCE91480.1"/>
    </source>
</evidence>
<dbReference type="GO" id="GO:0000794">
    <property type="term" value="C:condensed nuclear chromosome"/>
    <property type="evidence" value="ECO:0007669"/>
    <property type="project" value="TreeGrafter"/>
</dbReference>
<evidence type="ECO:0000256" key="19">
    <source>
        <dbReference type="PROSITE-ProRule" id="PRU00471"/>
    </source>
</evidence>
<dbReference type="InParanoid" id="G8ZSI8"/>
<dbReference type="Pfam" id="PF04423">
    <property type="entry name" value="Rad50_zn_hook"/>
    <property type="match status" value="1"/>
</dbReference>